<evidence type="ECO:0000259" key="4">
    <source>
        <dbReference type="Pfam" id="PF00389"/>
    </source>
</evidence>
<dbReference type="Pfam" id="PF00389">
    <property type="entry name" value="2-Hacid_dh"/>
    <property type="match status" value="1"/>
</dbReference>
<dbReference type="InterPro" id="IPR006140">
    <property type="entry name" value="D-isomer_DH_NAD-bd"/>
</dbReference>
<dbReference type="InterPro" id="IPR029753">
    <property type="entry name" value="D-isomer_DH_CS"/>
</dbReference>
<dbReference type="AlphaFoldDB" id="A0AAW1SD23"/>
<dbReference type="SUPFAM" id="SSF51735">
    <property type="entry name" value="NAD(P)-binding Rossmann-fold domains"/>
    <property type="match status" value="1"/>
</dbReference>
<dbReference type="GO" id="GO:0004617">
    <property type="term" value="F:phosphoglycerate dehydrogenase activity"/>
    <property type="evidence" value="ECO:0007669"/>
    <property type="project" value="TreeGrafter"/>
</dbReference>
<protein>
    <recommendedName>
        <fullName evidence="8">D-isomer specific 2-hydroxyacid dehydrogenase NAD-binding domain-containing protein</fullName>
    </recommendedName>
</protein>
<dbReference type="GO" id="GO:0051287">
    <property type="term" value="F:NAD binding"/>
    <property type="evidence" value="ECO:0007669"/>
    <property type="project" value="InterPro"/>
</dbReference>
<keyword evidence="1 2" id="KW-0560">Oxidoreductase</keyword>
<dbReference type="PANTHER" id="PTHR42938:SF25">
    <property type="entry name" value="D-ISOMER SPECIFIC 2-HYDROXYACID DEHYDROGENASE FAMILY PROTEIN"/>
    <property type="match status" value="1"/>
</dbReference>
<sequence length="369" mass="38416">MRRPPLGWLRGLLPAAHGASSAPGAKSGAGSDSAWPSSGPGRFRVLFCGEEFPWGYEFTRQALASDADIEVVRCRREEVAEHLQAADVAVPFMARLDAAMLARAHCLKLILQYGVGLEGVDIAAATARRIWVSNIPSRGTGNALSCAEMAVYLILACLRSANAMAASIRERRIGAPLGRTLFGASVLVVGFGGIAQELVPRLKPFGCRLAAVRRSAWGDPASAGAEALLDERGAWGDLRRLAASADVIVLACVQSEETRGLVGAELLAACKPGVIVVNVSRGGLLDEAAARASLDAGHLGGLGLDVQAGEPIDPGGWLASHPCVVLTPHVAGVTELSYRTMAGVVAAEARRARDGLPPSVALNKVSREG</sequence>
<evidence type="ECO:0000259" key="5">
    <source>
        <dbReference type="Pfam" id="PF02826"/>
    </source>
</evidence>
<dbReference type="EMBL" id="JALJOU010000004">
    <property type="protein sequence ID" value="KAK9844036.1"/>
    <property type="molecule type" value="Genomic_DNA"/>
</dbReference>
<feature type="domain" description="D-isomer specific 2-hydroxyacid dehydrogenase catalytic" evidence="4">
    <location>
        <begin position="69"/>
        <end position="359"/>
    </location>
</feature>
<name>A0AAW1SD23_9CHLO</name>
<evidence type="ECO:0000256" key="2">
    <source>
        <dbReference type="RuleBase" id="RU003719"/>
    </source>
</evidence>
<evidence type="ECO:0000256" key="3">
    <source>
        <dbReference type="SAM" id="MobiDB-lite"/>
    </source>
</evidence>
<accession>A0AAW1SD23</accession>
<evidence type="ECO:0000256" key="1">
    <source>
        <dbReference type="ARBA" id="ARBA00023002"/>
    </source>
</evidence>
<evidence type="ECO:0000313" key="7">
    <source>
        <dbReference type="Proteomes" id="UP001445335"/>
    </source>
</evidence>
<reference evidence="6 7" key="1">
    <citation type="journal article" date="2024" name="Nat. Commun.">
        <title>Phylogenomics reveals the evolutionary origins of lichenization in chlorophyte algae.</title>
        <authorList>
            <person name="Puginier C."/>
            <person name="Libourel C."/>
            <person name="Otte J."/>
            <person name="Skaloud P."/>
            <person name="Haon M."/>
            <person name="Grisel S."/>
            <person name="Petersen M."/>
            <person name="Berrin J.G."/>
            <person name="Delaux P.M."/>
            <person name="Dal Grande F."/>
            <person name="Keller J."/>
        </authorList>
    </citation>
    <scope>NUCLEOTIDE SEQUENCE [LARGE SCALE GENOMIC DNA]</scope>
    <source>
        <strain evidence="6 7">SAG 245.80</strain>
    </source>
</reference>
<dbReference type="PROSITE" id="PS00671">
    <property type="entry name" value="D_2_HYDROXYACID_DH_3"/>
    <property type="match status" value="1"/>
</dbReference>
<dbReference type="Pfam" id="PF02826">
    <property type="entry name" value="2-Hacid_dh_C"/>
    <property type="match status" value="1"/>
</dbReference>
<proteinExistence type="inferred from homology"/>
<organism evidence="6 7">
    <name type="scientific">Elliptochloris bilobata</name>
    <dbReference type="NCBI Taxonomy" id="381761"/>
    <lineage>
        <taxon>Eukaryota</taxon>
        <taxon>Viridiplantae</taxon>
        <taxon>Chlorophyta</taxon>
        <taxon>core chlorophytes</taxon>
        <taxon>Trebouxiophyceae</taxon>
        <taxon>Trebouxiophyceae incertae sedis</taxon>
        <taxon>Elliptochloris clade</taxon>
        <taxon>Elliptochloris</taxon>
    </lineage>
</organism>
<feature type="domain" description="D-isomer specific 2-hydroxyacid dehydrogenase NAD-binding" evidence="5">
    <location>
        <begin position="152"/>
        <end position="331"/>
    </location>
</feature>
<dbReference type="InterPro" id="IPR006139">
    <property type="entry name" value="D-isomer_2_OHA_DH_cat_dom"/>
</dbReference>
<feature type="region of interest" description="Disordered" evidence="3">
    <location>
        <begin position="17"/>
        <end position="37"/>
    </location>
</feature>
<dbReference type="SUPFAM" id="SSF52283">
    <property type="entry name" value="Formate/glycerate dehydrogenase catalytic domain-like"/>
    <property type="match status" value="1"/>
</dbReference>
<evidence type="ECO:0000313" key="6">
    <source>
        <dbReference type="EMBL" id="KAK9844036.1"/>
    </source>
</evidence>
<dbReference type="InterPro" id="IPR036291">
    <property type="entry name" value="NAD(P)-bd_dom_sf"/>
</dbReference>
<comment type="caution">
    <text evidence="6">The sequence shown here is derived from an EMBL/GenBank/DDBJ whole genome shotgun (WGS) entry which is preliminary data.</text>
</comment>
<dbReference type="CDD" id="cd12175">
    <property type="entry name" value="2-Hacid_dh_11"/>
    <property type="match status" value="1"/>
</dbReference>
<dbReference type="Gene3D" id="3.40.50.720">
    <property type="entry name" value="NAD(P)-binding Rossmann-like Domain"/>
    <property type="match status" value="2"/>
</dbReference>
<gene>
    <name evidence="6" type="ORF">WJX81_002546</name>
</gene>
<feature type="compositionally biased region" description="Low complexity" evidence="3">
    <location>
        <begin position="17"/>
        <end position="34"/>
    </location>
</feature>
<keyword evidence="7" id="KW-1185">Reference proteome</keyword>
<dbReference type="PANTHER" id="PTHR42938">
    <property type="entry name" value="FORMATE DEHYDROGENASE 1"/>
    <property type="match status" value="1"/>
</dbReference>
<evidence type="ECO:0008006" key="8">
    <source>
        <dbReference type="Google" id="ProtNLM"/>
    </source>
</evidence>
<dbReference type="Proteomes" id="UP001445335">
    <property type="component" value="Unassembled WGS sequence"/>
</dbReference>
<comment type="similarity">
    <text evidence="2">Belongs to the D-isomer specific 2-hydroxyacid dehydrogenase family.</text>
</comment>